<dbReference type="OrthoDB" id="542931at2759"/>
<dbReference type="AlphaFoldDB" id="A0A2B4RVM6"/>
<feature type="transmembrane region" description="Helical" evidence="5">
    <location>
        <begin position="30"/>
        <end position="49"/>
    </location>
</feature>
<feature type="transmembrane region" description="Helical" evidence="5">
    <location>
        <begin position="82"/>
        <end position="103"/>
    </location>
</feature>
<dbReference type="EMBL" id="LSMT01000319">
    <property type="protein sequence ID" value="PFX20377.1"/>
    <property type="molecule type" value="Genomic_DNA"/>
</dbReference>
<gene>
    <name evidence="6" type="primary">TMEM244</name>
    <name evidence="6" type="ORF">AWC38_SpisGene15180</name>
</gene>
<feature type="transmembrane region" description="Helical" evidence="5">
    <location>
        <begin position="110"/>
        <end position="129"/>
    </location>
</feature>
<proteinExistence type="predicted"/>
<dbReference type="GO" id="GO:0016020">
    <property type="term" value="C:membrane"/>
    <property type="evidence" value="ECO:0007669"/>
    <property type="project" value="UniProtKB-SubCell"/>
</dbReference>
<dbReference type="PANTHER" id="PTHR12952:SF1">
    <property type="entry name" value="TRANSMEMBRANE PROTEIN 244"/>
    <property type="match status" value="1"/>
</dbReference>
<evidence type="ECO:0000313" key="6">
    <source>
        <dbReference type="EMBL" id="PFX20377.1"/>
    </source>
</evidence>
<dbReference type="InterPro" id="IPR019185">
    <property type="entry name" value="Integral_membrane_SYS1-rel"/>
</dbReference>
<comment type="caution">
    <text evidence="6">The sequence shown here is derived from an EMBL/GenBank/DDBJ whole genome shotgun (WGS) entry which is preliminary data.</text>
</comment>
<dbReference type="Proteomes" id="UP000225706">
    <property type="component" value="Unassembled WGS sequence"/>
</dbReference>
<comment type="subcellular location">
    <subcellularLocation>
        <location evidence="1">Membrane</location>
        <topology evidence="1">Multi-pass membrane protein</topology>
    </subcellularLocation>
</comment>
<dbReference type="PANTHER" id="PTHR12952">
    <property type="entry name" value="SYS1"/>
    <property type="match status" value="1"/>
</dbReference>
<feature type="transmembrane region" description="Helical" evidence="5">
    <location>
        <begin position="135"/>
        <end position="158"/>
    </location>
</feature>
<evidence type="ECO:0000256" key="3">
    <source>
        <dbReference type="ARBA" id="ARBA00022989"/>
    </source>
</evidence>
<evidence type="ECO:0000256" key="4">
    <source>
        <dbReference type="ARBA" id="ARBA00023136"/>
    </source>
</evidence>
<name>A0A2B4RVM6_STYPI</name>
<protein>
    <submittedName>
        <fullName evidence="6">Transmembrane protein 244</fullName>
    </submittedName>
</protein>
<sequence length="175" mass="19983">MPRFPYHNALRSLCPASEAKNVNMAEDTRVICLNLCIALPLFFVVYYMVASLLSGAFKVSDFDGKMPFDFQNCCDMKDNRNIVTLLSLLLTYTLTAIIFIIFLRKRIWDYAITIGFVHLLLTCAVMQAFPTNWKWWIAFLSSVLFMALFGEIAVRCLLEKKTQSASISPQENVIT</sequence>
<organism evidence="6 7">
    <name type="scientific">Stylophora pistillata</name>
    <name type="common">Smooth cauliflower coral</name>
    <dbReference type="NCBI Taxonomy" id="50429"/>
    <lineage>
        <taxon>Eukaryota</taxon>
        <taxon>Metazoa</taxon>
        <taxon>Cnidaria</taxon>
        <taxon>Anthozoa</taxon>
        <taxon>Hexacorallia</taxon>
        <taxon>Scleractinia</taxon>
        <taxon>Astrocoeniina</taxon>
        <taxon>Pocilloporidae</taxon>
        <taxon>Stylophora</taxon>
    </lineage>
</organism>
<evidence type="ECO:0000313" key="7">
    <source>
        <dbReference type="Proteomes" id="UP000225706"/>
    </source>
</evidence>
<keyword evidence="4 5" id="KW-0472">Membrane</keyword>
<keyword evidence="7" id="KW-1185">Reference proteome</keyword>
<reference evidence="7" key="1">
    <citation type="journal article" date="2017" name="bioRxiv">
        <title>Comparative analysis of the genomes of Stylophora pistillata and Acropora digitifera provides evidence for extensive differences between species of corals.</title>
        <authorList>
            <person name="Voolstra C.R."/>
            <person name="Li Y."/>
            <person name="Liew Y.J."/>
            <person name="Baumgarten S."/>
            <person name="Zoccola D."/>
            <person name="Flot J.-F."/>
            <person name="Tambutte S."/>
            <person name="Allemand D."/>
            <person name="Aranda M."/>
        </authorList>
    </citation>
    <scope>NUCLEOTIDE SEQUENCE [LARGE SCALE GENOMIC DNA]</scope>
</reference>
<keyword evidence="2 5" id="KW-0812">Transmembrane</keyword>
<dbReference type="Pfam" id="PF09801">
    <property type="entry name" value="SYS1"/>
    <property type="match status" value="1"/>
</dbReference>
<evidence type="ECO:0000256" key="1">
    <source>
        <dbReference type="ARBA" id="ARBA00004141"/>
    </source>
</evidence>
<evidence type="ECO:0000256" key="2">
    <source>
        <dbReference type="ARBA" id="ARBA00022692"/>
    </source>
</evidence>
<accession>A0A2B4RVM6</accession>
<keyword evidence="3 5" id="KW-1133">Transmembrane helix</keyword>
<evidence type="ECO:0000256" key="5">
    <source>
        <dbReference type="SAM" id="Phobius"/>
    </source>
</evidence>